<keyword evidence="3" id="KW-1185">Reference proteome</keyword>
<dbReference type="OrthoDB" id="846389at2759"/>
<protein>
    <recommendedName>
        <fullName evidence="4">Reverse transcriptase zinc-binding domain-containing protein</fullName>
    </recommendedName>
</protein>
<dbReference type="AlphaFoldDB" id="A0A9Q1H077"/>
<proteinExistence type="predicted"/>
<feature type="chain" id="PRO_5040264657" description="Reverse transcriptase zinc-binding domain-containing protein" evidence="1">
    <location>
        <begin position="21"/>
        <end position="181"/>
    </location>
</feature>
<keyword evidence="1" id="KW-0732">Signal</keyword>
<organism evidence="2 3">
    <name type="scientific">Carnegiea gigantea</name>
    <dbReference type="NCBI Taxonomy" id="171969"/>
    <lineage>
        <taxon>Eukaryota</taxon>
        <taxon>Viridiplantae</taxon>
        <taxon>Streptophyta</taxon>
        <taxon>Embryophyta</taxon>
        <taxon>Tracheophyta</taxon>
        <taxon>Spermatophyta</taxon>
        <taxon>Magnoliopsida</taxon>
        <taxon>eudicotyledons</taxon>
        <taxon>Gunneridae</taxon>
        <taxon>Pentapetalae</taxon>
        <taxon>Caryophyllales</taxon>
        <taxon>Cactineae</taxon>
        <taxon>Cactaceae</taxon>
        <taxon>Cactoideae</taxon>
        <taxon>Echinocereeae</taxon>
        <taxon>Carnegiea</taxon>
    </lineage>
</organism>
<dbReference type="PANTHER" id="PTHR36617">
    <property type="entry name" value="PROTEIN, PUTATIVE-RELATED"/>
    <property type="match status" value="1"/>
</dbReference>
<feature type="signal peptide" evidence="1">
    <location>
        <begin position="1"/>
        <end position="20"/>
    </location>
</feature>
<sequence>MGLPPMWALNAASLVRLGWMMLSKPAPRHSNTWCGIVQNLKHLTENIGIAIGDKNMTLFWLDSWAKPSPLLIFATQYMPLTKLEKCVHDYWSDQGGWKWDEFASLLPQLTLMRIASIELLEAGAADNYYWMGERNGQFRLRSVVSIVQGESTTLQEESWYWVWKTKAPQRVWVFTWLALHS</sequence>
<evidence type="ECO:0000313" key="2">
    <source>
        <dbReference type="EMBL" id="KAJ8428310.1"/>
    </source>
</evidence>
<evidence type="ECO:0000313" key="3">
    <source>
        <dbReference type="Proteomes" id="UP001153076"/>
    </source>
</evidence>
<dbReference type="Proteomes" id="UP001153076">
    <property type="component" value="Unassembled WGS sequence"/>
</dbReference>
<reference evidence="2" key="1">
    <citation type="submission" date="2022-04" db="EMBL/GenBank/DDBJ databases">
        <title>Carnegiea gigantea Genome sequencing and assembly v2.</title>
        <authorList>
            <person name="Copetti D."/>
            <person name="Sanderson M.J."/>
            <person name="Burquez A."/>
            <person name="Wojciechowski M.F."/>
        </authorList>
    </citation>
    <scope>NUCLEOTIDE SEQUENCE</scope>
    <source>
        <strain evidence="2">SGP5-SGP5p</strain>
        <tissue evidence="2">Aerial part</tissue>
    </source>
</reference>
<gene>
    <name evidence="2" type="ORF">Cgig2_026127</name>
</gene>
<evidence type="ECO:0008006" key="4">
    <source>
        <dbReference type="Google" id="ProtNLM"/>
    </source>
</evidence>
<dbReference type="PANTHER" id="PTHR36617:SF15">
    <property type="entry name" value="REVERSE TRANSCRIPTASE ZINC-BINDING DOMAIN-CONTAINING PROTEIN"/>
    <property type="match status" value="1"/>
</dbReference>
<evidence type="ECO:0000256" key="1">
    <source>
        <dbReference type="SAM" id="SignalP"/>
    </source>
</evidence>
<dbReference type="EMBL" id="JAKOGI010001025">
    <property type="protein sequence ID" value="KAJ8428310.1"/>
    <property type="molecule type" value="Genomic_DNA"/>
</dbReference>
<accession>A0A9Q1H077</accession>
<name>A0A9Q1H077_9CARY</name>
<comment type="caution">
    <text evidence="2">The sequence shown here is derived from an EMBL/GenBank/DDBJ whole genome shotgun (WGS) entry which is preliminary data.</text>
</comment>